<feature type="binding site" evidence="7">
    <location>
        <position position="23"/>
    </location>
    <ligand>
        <name>tRNA</name>
        <dbReference type="ChEBI" id="CHEBI:17843"/>
    </ligand>
</feature>
<dbReference type="PANTHER" id="PTHR17224">
    <property type="entry name" value="PEPTIDYL-TRNA HYDROLASE"/>
    <property type="match status" value="1"/>
</dbReference>
<keyword evidence="7" id="KW-0963">Cytoplasm</keyword>
<evidence type="ECO:0000313" key="11">
    <source>
        <dbReference type="Proteomes" id="UP000199256"/>
    </source>
</evidence>
<comment type="similarity">
    <text evidence="5 7 9">Belongs to the PTH family.</text>
</comment>
<dbReference type="Proteomes" id="UP000199256">
    <property type="component" value="Unassembled WGS sequence"/>
</dbReference>
<evidence type="ECO:0000256" key="2">
    <source>
        <dbReference type="ARBA" id="ARBA00022555"/>
    </source>
</evidence>
<dbReference type="InterPro" id="IPR036416">
    <property type="entry name" value="Pept_tRNA_hydro_sf"/>
</dbReference>
<dbReference type="FunFam" id="3.40.50.1470:FF:000001">
    <property type="entry name" value="Peptidyl-tRNA hydrolase"/>
    <property type="match status" value="1"/>
</dbReference>
<feature type="binding site" evidence="7">
    <location>
        <position position="74"/>
    </location>
    <ligand>
        <name>tRNA</name>
        <dbReference type="ChEBI" id="CHEBI:17843"/>
    </ligand>
</feature>
<gene>
    <name evidence="7" type="primary">pth</name>
    <name evidence="10" type="ORF">SAMN05444515_11273</name>
</gene>
<dbReference type="InterPro" id="IPR001328">
    <property type="entry name" value="Pept_tRNA_hydro"/>
</dbReference>
<dbReference type="GO" id="GO:0004045">
    <property type="term" value="F:peptidyl-tRNA hydrolase activity"/>
    <property type="evidence" value="ECO:0007669"/>
    <property type="project" value="UniProtKB-UniRule"/>
</dbReference>
<proteinExistence type="inferred from homology"/>
<comment type="subcellular location">
    <subcellularLocation>
        <location evidence="7">Cytoplasm</location>
    </subcellularLocation>
</comment>
<reference evidence="11" key="1">
    <citation type="submission" date="2016-10" db="EMBL/GenBank/DDBJ databases">
        <authorList>
            <person name="Varghese N."/>
            <person name="Submissions S."/>
        </authorList>
    </citation>
    <scope>NUCLEOTIDE SEQUENCE [LARGE SCALE GENOMIC DNA]</scope>
    <source>
        <strain evidence="11">DSM 241</strain>
    </source>
</reference>
<feature type="site" description="Stabilizes the basic form of H active site to accept a proton" evidence="7">
    <location>
        <position position="101"/>
    </location>
</feature>
<comment type="catalytic activity">
    <reaction evidence="7 8">
        <text>an N-acyl-L-alpha-aminoacyl-tRNA + H2O = an N-acyl-L-amino acid + a tRNA + H(+)</text>
        <dbReference type="Rhea" id="RHEA:54448"/>
        <dbReference type="Rhea" id="RHEA-COMP:10123"/>
        <dbReference type="Rhea" id="RHEA-COMP:13883"/>
        <dbReference type="ChEBI" id="CHEBI:15377"/>
        <dbReference type="ChEBI" id="CHEBI:15378"/>
        <dbReference type="ChEBI" id="CHEBI:59874"/>
        <dbReference type="ChEBI" id="CHEBI:78442"/>
        <dbReference type="ChEBI" id="CHEBI:138191"/>
        <dbReference type="EC" id="3.1.1.29"/>
    </reaction>
</comment>
<dbReference type="CDD" id="cd00462">
    <property type="entry name" value="PTH"/>
    <property type="match status" value="1"/>
</dbReference>
<evidence type="ECO:0000256" key="8">
    <source>
        <dbReference type="RuleBase" id="RU000673"/>
    </source>
</evidence>
<organism evidence="10 11">
    <name type="scientific">Ectothiorhodospira marina</name>
    <dbReference type="NCBI Taxonomy" id="1396821"/>
    <lineage>
        <taxon>Bacteria</taxon>
        <taxon>Pseudomonadati</taxon>
        <taxon>Pseudomonadota</taxon>
        <taxon>Gammaproteobacteria</taxon>
        <taxon>Chromatiales</taxon>
        <taxon>Ectothiorhodospiraceae</taxon>
        <taxon>Ectothiorhodospira</taxon>
    </lineage>
</organism>
<comment type="function">
    <text evidence="7">Catalyzes the release of premature peptidyl moieties from peptidyl-tRNA molecules trapped in stalled 50S ribosomal subunits, and thus maintains levels of free tRNAs and 50S ribosomes.</text>
</comment>
<dbReference type="EC" id="3.1.1.29" evidence="1 7"/>
<feature type="active site" description="Proton acceptor" evidence="7">
    <location>
        <position position="28"/>
    </location>
</feature>
<dbReference type="GO" id="GO:0000049">
    <property type="term" value="F:tRNA binding"/>
    <property type="evidence" value="ECO:0007669"/>
    <property type="project" value="UniProtKB-UniRule"/>
</dbReference>
<dbReference type="AlphaFoldDB" id="A0A1H7NRT0"/>
<dbReference type="SUPFAM" id="SSF53178">
    <property type="entry name" value="Peptidyl-tRNA hydrolase-like"/>
    <property type="match status" value="1"/>
</dbReference>
<feature type="binding site" evidence="7">
    <location>
        <position position="122"/>
    </location>
    <ligand>
        <name>tRNA</name>
        <dbReference type="ChEBI" id="CHEBI:17843"/>
    </ligand>
</feature>
<name>A0A1H7NRT0_9GAMM</name>
<evidence type="ECO:0000256" key="9">
    <source>
        <dbReference type="RuleBase" id="RU004320"/>
    </source>
</evidence>
<dbReference type="GO" id="GO:0006515">
    <property type="term" value="P:protein quality control for misfolded or incompletely synthesized proteins"/>
    <property type="evidence" value="ECO:0007669"/>
    <property type="project" value="UniProtKB-UniRule"/>
</dbReference>
<dbReference type="HAMAP" id="MF_00083">
    <property type="entry name" value="Pept_tRNA_hydro_bact"/>
    <property type="match status" value="1"/>
</dbReference>
<dbReference type="GO" id="GO:0072344">
    <property type="term" value="P:rescue of stalled ribosome"/>
    <property type="evidence" value="ECO:0007669"/>
    <property type="project" value="UniProtKB-UniRule"/>
</dbReference>
<keyword evidence="3 7" id="KW-0378">Hydrolase</keyword>
<dbReference type="STRING" id="1396821.SAMN05444515_11273"/>
<evidence type="ECO:0000256" key="6">
    <source>
        <dbReference type="ARBA" id="ARBA00050038"/>
    </source>
</evidence>
<keyword evidence="11" id="KW-1185">Reference proteome</keyword>
<dbReference type="GO" id="GO:0005737">
    <property type="term" value="C:cytoplasm"/>
    <property type="evidence" value="ECO:0007669"/>
    <property type="project" value="UniProtKB-SubCell"/>
</dbReference>
<accession>A0A1H7NRT0</accession>
<evidence type="ECO:0000313" key="10">
    <source>
        <dbReference type="EMBL" id="SEL26034.1"/>
    </source>
</evidence>
<dbReference type="NCBIfam" id="TIGR00447">
    <property type="entry name" value="pth"/>
    <property type="match status" value="1"/>
</dbReference>
<sequence length="197" mass="21656">MRAMSEQDTIRLIAGLGNPGPKYDRTRHNAGFWFVDALAQRHGGQFRSESRFAGDVARVTIGGQDVWLLKPMAYMNHSGQPIRLLSDFYRIPVAAILVVHDEIDLPPGAARIKRGGGHGGHNGLRHIMSHLGKDFLRLRLGVGHPGHRDDVVPFVLSRPAPDEDVAIQDSIERALDIAPLLFAGEAQKAMNQLHTSP</sequence>
<evidence type="ECO:0000256" key="1">
    <source>
        <dbReference type="ARBA" id="ARBA00013260"/>
    </source>
</evidence>
<evidence type="ECO:0000256" key="5">
    <source>
        <dbReference type="ARBA" id="ARBA00038063"/>
    </source>
</evidence>
<evidence type="ECO:0000256" key="3">
    <source>
        <dbReference type="ARBA" id="ARBA00022801"/>
    </source>
</evidence>
<comment type="subunit">
    <text evidence="7">Monomer.</text>
</comment>
<evidence type="ECO:0000256" key="4">
    <source>
        <dbReference type="ARBA" id="ARBA00022884"/>
    </source>
</evidence>
<comment type="function">
    <text evidence="7">Hydrolyzes ribosome-free peptidyl-tRNAs (with 1 or more amino acids incorporated), which drop off the ribosome during protein synthesis, or as a result of ribosome stalling.</text>
</comment>
<dbReference type="PANTHER" id="PTHR17224:SF1">
    <property type="entry name" value="PEPTIDYL-TRNA HYDROLASE"/>
    <property type="match status" value="1"/>
</dbReference>
<keyword evidence="4 7" id="KW-0694">RNA-binding</keyword>
<protein>
    <recommendedName>
        <fullName evidence="6 7">Peptidyl-tRNA hydrolase</fullName>
        <shortName evidence="7">Pth</shortName>
        <ecNumber evidence="1 7">3.1.1.29</ecNumber>
    </recommendedName>
</protein>
<dbReference type="InterPro" id="IPR018171">
    <property type="entry name" value="Pept_tRNA_hydro_CS"/>
</dbReference>
<keyword evidence="2 7" id="KW-0820">tRNA-binding</keyword>
<evidence type="ECO:0000256" key="7">
    <source>
        <dbReference type="HAMAP-Rule" id="MF_00083"/>
    </source>
</evidence>
<feature type="binding site" evidence="7">
    <location>
        <position position="76"/>
    </location>
    <ligand>
        <name>tRNA</name>
        <dbReference type="ChEBI" id="CHEBI:17843"/>
    </ligand>
</feature>
<dbReference type="PROSITE" id="PS01195">
    <property type="entry name" value="PEPT_TRNA_HYDROL_1"/>
    <property type="match status" value="1"/>
</dbReference>
<dbReference type="EMBL" id="FOAA01000012">
    <property type="protein sequence ID" value="SEL26034.1"/>
    <property type="molecule type" value="Genomic_DNA"/>
</dbReference>
<dbReference type="Pfam" id="PF01195">
    <property type="entry name" value="Pept_tRNA_hydro"/>
    <property type="match status" value="1"/>
</dbReference>
<dbReference type="Gene3D" id="3.40.50.1470">
    <property type="entry name" value="Peptidyl-tRNA hydrolase"/>
    <property type="match status" value="1"/>
</dbReference>
<feature type="site" description="Discriminates between blocked and unblocked aminoacyl-tRNA" evidence="7">
    <location>
        <position position="18"/>
    </location>
</feature>